<proteinExistence type="predicted"/>
<dbReference type="EMBL" id="CP012672">
    <property type="protein sequence ID" value="AUX28152.1"/>
    <property type="molecule type" value="Genomic_DNA"/>
</dbReference>
<evidence type="ECO:0000313" key="2">
    <source>
        <dbReference type="EMBL" id="AUX28152.1"/>
    </source>
</evidence>
<accession>A0A4V0NF21</accession>
<feature type="region of interest" description="Disordered" evidence="1">
    <location>
        <begin position="1"/>
        <end position="29"/>
    </location>
</feature>
<reference evidence="2 3" key="1">
    <citation type="submission" date="2015-09" db="EMBL/GenBank/DDBJ databases">
        <title>Sorangium comparison.</title>
        <authorList>
            <person name="Zaburannyi N."/>
            <person name="Bunk B."/>
            <person name="Overmann J."/>
            <person name="Mueller R."/>
        </authorList>
    </citation>
    <scope>NUCLEOTIDE SEQUENCE [LARGE SCALE GENOMIC DNA]</scope>
    <source>
        <strain evidence="2 3">So ce836</strain>
    </source>
</reference>
<protein>
    <submittedName>
        <fullName evidence="2">Uncharacterized protein</fullName>
    </submittedName>
</protein>
<sequence length="117" mass="12573">MGIRARRPDGGEDPRRARGRRRGARRHPGARCYRAALRAARRVVARRAARPRSPPRALISLQVSSAPSLDGAEVVTTEIAGEEAVKVLASAGQQVARDGSPDATIRLVSEGATWIMI</sequence>
<organism evidence="2 3">
    <name type="scientific">Sorangium cellulosum</name>
    <name type="common">Polyangium cellulosum</name>
    <dbReference type="NCBI Taxonomy" id="56"/>
    <lineage>
        <taxon>Bacteria</taxon>
        <taxon>Pseudomonadati</taxon>
        <taxon>Myxococcota</taxon>
        <taxon>Polyangia</taxon>
        <taxon>Polyangiales</taxon>
        <taxon>Polyangiaceae</taxon>
        <taxon>Sorangium</taxon>
    </lineage>
</organism>
<evidence type="ECO:0000313" key="3">
    <source>
        <dbReference type="Proteomes" id="UP000295497"/>
    </source>
</evidence>
<dbReference type="AlphaFoldDB" id="A0A4V0NF21"/>
<gene>
    <name evidence="2" type="ORF">SOCE836_002200</name>
</gene>
<evidence type="ECO:0000256" key="1">
    <source>
        <dbReference type="SAM" id="MobiDB-lite"/>
    </source>
</evidence>
<feature type="compositionally biased region" description="Basic and acidic residues" evidence="1">
    <location>
        <begin position="1"/>
        <end position="16"/>
    </location>
</feature>
<name>A0A4V0NF21_SORCE</name>
<dbReference type="Proteomes" id="UP000295497">
    <property type="component" value="Chromosome"/>
</dbReference>
<feature type="compositionally biased region" description="Basic residues" evidence="1">
    <location>
        <begin position="17"/>
        <end position="29"/>
    </location>
</feature>